<sequence>MFVLGVTGPSGAGKSLASQHLVKRGFAHIDADKSARAVVTPGSPCLLKLKEAFGDDIILDDGSLDRKKLAHLAFDGGKVDLLNSITHPYILQQIQSELKGLADSGCKFAVLDAPTLFESGSDRLCDKVMAVLANRELRIKRIMERDGISREKALERIRAQPDDEFYKSRADYIVTSDGGDKELFAGVDKIADIICGDGGLH</sequence>
<dbReference type="UniPathway" id="UPA00241">
    <property type="reaction ID" value="UER00356"/>
</dbReference>
<dbReference type="HOGENOM" id="CLU_057180_2_1_9"/>
<dbReference type="PANTHER" id="PTHR10695">
    <property type="entry name" value="DEPHOSPHO-COA KINASE-RELATED"/>
    <property type="match status" value="1"/>
</dbReference>
<dbReference type="STRING" id="29343.CCDG5_0442"/>
<keyword evidence="3" id="KW-0173">Coenzyme A biosynthesis</keyword>
<evidence type="ECO:0000313" key="6">
    <source>
        <dbReference type="Proteomes" id="UP000032431"/>
    </source>
</evidence>
<dbReference type="OrthoDB" id="9812943at2"/>
<keyword evidence="3 5" id="KW-0808">Transferase</keyword>
<dbReference type="GO" id="GO:0004140">
    <property type="term" value="F:dephospho-CoA kinase activity"/>
    <property type="evidence" value="ECO:0007669"/>
    <property type="project" value="UniProtKB-UniRule"/>
</dbReference>
<comment type="similarity">
    <text evidence="3">Belongs to the CoaE family.</text>
</comment>
<dbReference type="GO" id="GO:0015937">
    <property type="term" value="P:coenzyme A biosynthetic process"/>
    <property type="evidence" value="ECO:0007669"/>
    <property type="project" value="UniProtKB-UniRule"/>
</dbReference>
<dbReference type="AlphaFoldDB" id="A0A078KR04"/>
<feature type="binding site" evidence="3">
    <location>
        <begin position="11"/>
        <end position="16"/>
    </location>
    <ligand>
        <name>ATP</name>
        <dbReference type="ChEBI" id="CHEBI:30616"/>
    </ligand>
</feature>
<organism evidence="5 6">
    <name type="scientific">[Clostridium] cellulosi</name>
    <dbReference type="NCBI Taxonomy" id="29343"/>
    <lineage>
        <taxon>Bacteria</taxon>
        <taxon>Bacillati</taxon>
        <taxon>Bacillota</taxon>
        <taxon>Clostridia</taxon>
        <taxon>Eubacteriales</taxon>
        <taxon>Oscillospiraceae</taxon>
        <taxon>Oscillospiraceae incertae sedis</taxon>
    </lineage>
</organism>
<evidence type="ECO:0000256" key="4">
    <source>
        <dbReference type="NCBIfam" id="TIGR00152"/>
    </source>
</evidence>
<dbReference type="Pfam" id="PF01121">
    <property type="entry name" value="CoaE"/>
    <property type="match status" value="1"/>
</dbReference>
<evidence type="ECO:0000256" key="3">
    <source>
        <dbReference type="HAMAP-Rule" id="MF_00376"/>
    </source>
</evidence>
<dbReference type="Proteomes" id="UP000032431">
    <property type="component" value="Chromosome I"/>
</dbReference>
<reference evidence="6" key="1">
    <citation type="submission" date="2014-07" db="EMBL/GenBank/DDBJ databases">
        <authorList>
            <person name="Wibberg D."/>
        </authorList>
    </citation>
    <scope>NUCLEOTIDE SEQUENCE [LARGE SCALE GENOMIC DNA]</scope>
    <source>
        <strain evidence="6">DG5</strain>
    </source>
</reference>
<keyword evidence="3 5" id="KW-0418">Kinase</keyword>
<dbReference type="KEGG" id="ccel:CCDG5_0442"/>
<dbReference type="EC" id="2.7.1.24" evidence="3 4"/>
<keyword evidence="2 3" id="KW-0067">ATP-binding</keyword>
<dbReference type="InterPro" id="IPR001977">
    <property type="entry name" value="Depp_CoAkinase"/>
</dbReference>
<dbReference type="CDD" id="cd02022">
    <property type="entry name" value="DPCK"/>
    <property type="match status" value="1"/>
</dbReference>
<dbReference type="GO" id="GO:0005737">
    <property type="term" value="C:cytoplasm"/>
    <property type="evidence" value="ECO:0007669"/>
    <property type="project" value="UniProtKB-SubCell"/>
</dbReference>
<dbReference type="HAMAP" id="MF_00376">
    <property type="entry name" value="Dephospho_CoA_kinase"/>
    <property type="match status" value="1"/>
</dbReference>
<dbReference type="PATRIC" id="fig|29343.3.peg.461"/>
<name>A0A078KR04_9FIRM</name>
<dbReference type="NCBIfam" id="TIGR00152">
    <property type="entry name" value="dephospho-CoA kinase"/>
    <property type="match status" value="1"/>
</dbReference>
<keyword evidence="3" id="KW-0963">Cytoplasm</keyword>
<proteinExistence type="inferred from homology"/>
<comment type="function">
    <text evidence="3">Catalyzes the phosphorylation of the 3'-hydroxyl group of dephosphocoenzyme A to form coenzyme A.</text>
</comment>
<comment type="pathway">
    <text evidence="3">Cofactor biosynthesis; coenzyme A biosynthesis; CoA from (R)-pantothenate: step 5/5.</text>
</comment>
<dbReference type="InterPro" id="IPR027417">
    <property type="entry name" value="P-loop_NTPase"/>
</dbReference>
<comment type="catalytic activity">
    <reaction evidence="3">
        <text>3'-dephospho-CoA + ATP = ADP + CoA + H(+)</text>
        <dbReference type="Rhea" id="RHEA:18245"/>
        <dbReference type="ChEBI" id="CHEBI:15378"/>
        <dbReference type="ChEBI" id="CHEBI:30616"/>
        <dbReference type="ChEBI" id="CHEBI:57287"/>
        <dbReference type="ChEBI" id="CHEBI:57328"/>
        <dbReference type="ChEBI" id="CHEBI:456216"/>
        <dbReference type="EC" id="2.7.1.24"/>
    </reaction>
</comment>
<dbReference type="GO" id="GO:0005524">
    <property type="term" value="F:ATP binding"/>
    <property type="evidence" value="ECO:0007669"/>
    <property type="project" value="UniProtKB-UniRule"/>
</dbReference>
<evidence type="ECO:0000256" key="2">
    <source>
        <dbReference type="ARBA" id="ARBA00022840"/>
    </source>
</evidence>
<gene>
    <name evidence="3" type="primary">coaE</name>
    <name evidence="5" type="ORF">CCDG5_0442</name>
</gene>
<evidence type="ECO:0000313" key="5">
    <source>
        <dbReference type="EMBL" id="CDZ23580.1"/>
    </source>
</evidence>
<keyword evidence="6" id="KW-1185">Reference proteome</keyword>
<keyword evidence="1 3" id="KW-0547">Nucleotide-binding</keyword>
<dbReference type="PROSITE" id="PS51219">
    <property type="entry name" value="DPCK"/>
    <property type="match status" value="1"/>
</dbReference>
<protein>
    <recommendedName>
        <fullName evidence="3 4">Dephospho-CoA kinase</fullName>
        <ecNumber evidence="3 4">2.7.1.24</ecNumber>
    </recommendedName>
    <alternativeName>
        <fullName evidence="3">Dephosphocoenzyme A kinase</fullName>
    </alternativeName>
</protein>
<evidence type="ECO:0000256" key="1">
    <source>
        <dbReference type="ARBA" id="ARBA00022741"/>
    </source>
</evidence>
<dbReference type="EMBL" id="LM995447">
    <property type="protein sequence ID" value="CDZ23580.1"/>
    <property type="molecule type" value="Genomic_DNA"/>
</dbReference>
<dbReference type="SUPFAM" id="SSF52540">
    <property type="entry name" value="P-loop containing nucleoside triphosphate hydrolases"/>
    <property type="match status" value="1"/>
</dbReference>
<dbReference type="PANTHER" id="PTHR10695:SF46">
    <property type="entry name" value="BIFUNCTIONAL COENZYME A SYNTHASE-RELATED"/>
    <property type="match status" value="1"/>
</dbReference>
<accession>A0A078KR04</accession>
<comment type="subcellular location">
    <subcellularLocation>
        <location evidence="3">Cytoplasm</location>
    </subcellularLocation>
</comment>
<dbReference type="Gene3D" id="3.40.50.300">
    <property type="entry name" value="P-loop containing nucleotide triphosphate hydrolases"/>
    <property type="match status" value="1"/>
</dbReference>